<name>A0A9W8AI86_9FUNG</name>
<proteinExistence type="predicted"/>
<reference evidence="2" key="1">
    <citation type="submission" date="2022-07" db="EMBL/GenBank/DDBJ databases">
        <title>Phylogenomic reconstructions and comparative analyses of Kickxellomycotina fungi.</title>
        <authorList>
            <person name="Reynolds N.K."/>
            <person name="Stajich J.E."/>
            <person name="Barry K."/>
            <person name="Grigoriev I.V."/>
            <person name="Crous P."/>
            <person name="Smith M.E."/>
        </authorList>
    </citation>
    <scope>NUCLEOTIDE SEQUENCE</scope>
    <source>
        <strain evidence="2">RSA 1196</strain>
    </source>
</reference>
<keyword evidence="1" id="KW-0175">Coiled coil</keyword>
<dbReference type="Proteomes" id="UP001150925">
    <property type="component" value="Unassembled WGS sequence"/>
</dbReference>
<accession>A0A9W8AI86</accession>
<evidence type="ECO:0000313" key="2">
    <source>
        <dbReference type="EMBL" id="KAJ1950626.1"/>
    </source>
</evidence>
<protein>
    <submittedName>
        <fullName evidence="2">Uncharacterized protein</fullName>
    </submittedName>
</protein>
<evidence type="ECO:0000256" key="1">
    <source>
        <dbReference type="SAM" id="Coils"/>
    </source>
</evidence>
<evidence type="ECO:0000313" key="3">
    <source>
        <dbReference type="Proteomes" id="UP001150925"/>
    </source>
</evidence>
<sequence>MLKQAQQKQHWKTQAENCEKLLHGFEKEIISLQQKTRAHISEALEAWTDDDRAKLVDKINALEQENTIQRREIMFLQKNQKYLTSELQSLMDHMTLTFQQHRMEQTTSKRVLQEKEYSLNVVHRLLEEMMGKTRQYDNLREKYRKESAQLKEAMQLSNWNHIIDTIQRMGTDNPF</sequence>
<feature type="coiled-coil region" evidence="1">
    <location>
        <begin position="15"/>
        <end position="79"/>
    </location>
</feature>
<dbReference type="AlphaFoldDB" id="A0A9W8AI86"/>
<keyword evidence="3" id="KW-1185">Reference proteome</keyword>
<dbReference type="OrthoDB" id="5694402at2759"/>
<organism evidence="2 3">
    <name type="scientific">Dispira parvispora</name>
    <dbReference type="NCBI Taxonomy" id="1520584"/>
    <lineage>
        <taxon>Eukaryota</taxon>
        <taxon>Fungi</taxon>
        <taxon>Fungi incertae sedis</taxon>
        <taxon>Zoopagomycota</taxon>
        <taxon>Kickxellomycotina</taxon>
        <taxon>Dimargaritomycetes</taxon>
        <taxon>Dimargaritales</taxon>
        <taxon>Dimargaritaceae</taxon>
        <taxon>Dispira</taxon>
    </lineage>
</organism>
<comment type="caution">
    <text evidence="2">The sequence shown here is derived from an EMBL/GenBank/DDBJ whole genome shotgun (WGS) entry which is preliminary data.</text>
</comment>
<gene>
    <name evidence="2" type="ORF">IWQ62_006537</name>
</gene>
<dbReference type="EMBL" id="JANBPY010003687">
    <property type="protein sequence ID" value="KAJ1950626.1"/>
    <property type="molecule type" value="Genomic_DNA"/>
</dbReference>
<feature type="coiled-coil region" evidence="1">
    <location>
        <begin position="122"/>
        <end position="156"/>
    </location>
</feature>